<feature type="compositionally biased region" description="Polar residues" evidence="2">
    <location>
        <begin position="440"/>
        <end position="461"/>
    </location>
</feature>
<organism evidence="4">
    <name type="scientific">Eremomyces bilateralis CBS 781.70</name>
    <dbReference type="NCBI Taxonomy" id="1392243"/>
    <lineage>
        <taxon>Eukaryota</taxon>
        <taxon>Fungi</taxon>
        <taxon>Dikarya</taxon>
        <taxon>Ascomycota</taxon>
        <taxon>Pezizomycotina</taxon>
        <taxon>Dothideomycetes</taxon>
        <taxon>Dothideomycetes incertae sedis</taxon>
        <taxon>Eremomycetales</taxon>
        <taxon>Eremomycetaceae</taxon>
        <taxon>Eremomyces</taxon>
    </lineage>
</organism>
<feature type="compositionally biased region" description="Low complexity" evidence="2">
    <location>
        <begin position="236"/>
        <end position="264"/>
    </location>
</feature>
<feature type="region of interest" description="Disordered" evidence="2">
    <location>
        <begin position="234"/>
        <end position="302"/>
    </location>
</feature>
<feature type="compositionally biased region" description="Pro residues" evidence="2">
    <location>
        <begin position="418"/>
        <end position="430"/>
    </location>
</feature>
<evidence type="ECO:0000313" key="6">
    <source>
        <dbReference type="RefSeq" id="XP_033538379.1"/>
    </source>
</evidence>
<feature type="region of interest" description="Disordered" evidence="2">
    <location>
        <begin position="139"/>
        <end position="179"/>
    </location>
</feature>
<evidence type="ECO:0000313" key="4">
    <source>
        <dbReference type="EMBL" id="KAF1816748.1"/>
    </source>
</evidence>
<feature type="region of interest" description="Disordered" evidence="2">
    <location>
        <begin position="416"/>
        <end position="470"/>
    </location>
</feature>
<dbReference type="GO" id="GO:0008270">
    <property type="term" value="F:zinc ion binding"/>
    <property type="evidence" value="ECO:0007669"/>
    <property type="project" value="UniProtKB-KW"/>
</dbReference>
<feature type="region of interest" description="Disordered" evidence="2">
    <location>
        <begin position="319"/>
        <end position="397"/>
    </location>
</feature>
<gene>
    <name evidence="4 6" type="ORF">P152DRAFT_464202</name>
</gene>
<feature type="region of interest" description="Disordered" evidence="2">
    <location>
        <begin position="506"/>
        <end position="539"/>
    </location>
</feature>
<evidence type="ECO:0000259" key="3">
    <source>
        <dbReference type="PROSITE" id="PS50157"/>
    </source>
</evidence>
<dbReference type="InterPro" id="IPR013087">
    <property type="entry name" value="Znf_C2H2_type"/>
</dbReference>
<keyword evidence="1" id="KW-0863">Zinc-finger</keyword>
<name>A0A6G1GFA1_9PEZI</name>
<proteinExistence type="predicted"/>
<reference evidence="6" key="2">
    <citation type="submission" date="2020-04" db="EMBL/GenBank/DDBJ databases">
        <authorList>
            <consortium name="NCBI Genome Project"/>
        </authorList>
    </citation>
    <scope>NUCLEOTIDE SEQUENCE</scope>
    <source>
        <strain evidence="6">CBS 781.70</strain>
    </source>
</reference>
<feature type="compositionally biased region" description="Low complexity" evidence="2">
    <location>
        <begin position="345"/>
        <end position="360"/>
    </location>
</feature>
<dbReference type="OrthoDB" id="2152896at2759"/>
<feature type="compositionally biased region" description="Acidic residues" evidence="2">
    <location>
        <begin position="384"/>
        <end position="394"/>
    </location>
</feature>
<evidence type="ECO:0000313" key="5">
    <source>
        <dbReference type="Proteomes" id="UP000504638"/>
    </source>
</evidence>
<feature type="compositionally biased region" description="Basic and acidic residues" evidence="2">
    <location>
        <begin position="162"/>
        <end position="179"/>
    </location>
</feature>
<feature type="compositionally biased region" description="Low complexity" evidence="2">
    <location>
        <begin position="59"/>
        <end position="86"/>
    </location>
</feature>
<feature type="region of interest" description="Disordered" evidence="2">
    <location>
        <begin position="25"/>
        <end position="109"/>
    </location>
</feature>
<feature type="compositionally biased region" description="Acidic residues" evidence="2">
    <location>
        <begin position="529"/>
        <end position="539"/>
    </location>
</feature>
<evidence type="ECO:0000256" key="2">
    <source>
        <dbReference type="SAM" id="MobiDB-lite"/>
    </source>
</evidence>
<protein>
    <recommendedName>
        <fullName evidence="3">C2H2-type domain-containing protein</fullName>
    </recommendedName>
</protein>
<evidence type="ECO:0000256" key="1">
    <source>
        <dbReference type="PROSITE-ProRule" id="PRU00042"/>
    </source>
</evidence>
<feature type="compositionally biased region" description="Low complexity" evidence="2">
    <location>
        <begin position="93"/>
        <end position="102"/>
    </location>
</feature>
<dbReference type="GeneID" id="54421117"/>
<dbReference type="AlphaFoldDB" id="A0A6G1GFA1"/>
<feature type="compositionally biased region" description="Polar residues" evidence="2">
    <location>
        <begin position="25"/>
        <end position="42"/>
    </location>
</feature>
<accession>A0A6G1GFA1</accession>
<keyword evidence="5" id="KW-1185">Reference proteome</keyword>
<dbReference type="RefSeq" id="XP_033538379.1">
    <property type="nucleotide sequence ID" value="XM_033680547.1"/>
</dbReference>
<reference evidence="4 6" key="1">
    <citation type="submission" date="2020-01" db="EMBL/GenBank/DDBJ databases">
        <authorList>
            <consortium name="DOE Joint Genome Institute"/>
            <person name="Haridas S."/>
            <person name="Albert R."/>
            <person name="Binder M."/>
            <person name="Bloem J."/>
            <person name="Labutti K."/>
            <person name="Salamov A."/>
            <person name="Andreopoulos B."/>
            <person name="Baker S.E."/>
            <person name="Barry K."/>
            <person name="Bills G."/>
            <person name="Bluhm B.H."/>
            <person name="Cannon C."/>
            <person name="Castanera R."/>
            <person name="Culley D.E."/>
            <person name="Daum C."/>
            <person name="Ezra D."/>
            <person name="Gonzalez J.B."/>
            <person name="Henrissat B."/>
            <person name="Kuo A."/>
            <person name="Liang C."/>
            <person name="Lipzen A."/>
            <person name="Lutzoni F."/>
            <person name="Magnuson J."/>
            <person name="Mondo S."/>
            <person name="Nolan M."/>
            <person name="Ohm R."/>
            <person name="Pangilinan J."/>
            <person name="Park H.-J."/>
            <person name="Ramirez L."/>
            <person name="Alfaro M."/>
            <person name="Sun H."/>
            <person name="Tritt A."/>
            <person name="Yoshinaga Y."/>
            <person name="Zwiers L.-H."/>
            <person name="Turgeon B.G."/>
            <person name="Goodwin S.B."/>
            <person name="Spatafora J.W."/>
            <person name="Crous P.W."/>
            <person name="Grigoriev I.V."/>
        </authorList>
    </citation>
    <scope>NUCLEOTIDE SEQUENCE</scope>
    <source>
        <strain evidence="4 6">CBS 781.70</strain>
    </source>
</reference>
<keyword evidence="1" id="KW-0479">Metal-binding</keyword>
<feature type="domain" description="C2H2-type" evidence="3">
    <location>
        <begin position="181"/>
        <end position="208"/>
    </location>
</feature>
<dbReference type="Proteomes" id="UP000504638">
    <property type="component" value="Unplaced"/>
</dbReference>
<dbReference type="EMBL" id="ML975150">
    <property type="protein sequence ID" value="KAF1816748.1"/>
    <property type="molecule type" value="Genomic_DNA"/>
</dbReference>
<dbReference type="PROSITE" id="PS50157">
    <property type="entry name" value="ZINC_FINGER_C2H2_2"/>
    <property type="match status" value="1"/>
</dbReference>
<reference evidence="6" key="3">
    <citation type="submission" date="2025-04" db="UniProtKB">
        <authorList>
            <consortium name="RefSeq"/>
        </authorList>
    </citation>
    <scope>IDENTIFICATION</scope>
    <source>
        <strain evidence="6">CBS 781.70</strain>
    </source>
</reference>
<keyword evidence="1" id="KW-0862">Zinc</keyword>
<sequence>MNPRPTSAHHAHHSRLSTSAISNAMNTSRAPRTHSHSLSVGSINPLHRVTRRKSMSSTAANNAAAMAAAAREISGSSSTPTDPGSDSGRKSTTRSSRGTSSSYLALPSSMPNHSAVFAQGMAGMKNATSVLNGHTGSAVIDGPNLASMPEANKAASKPRIRRASEGSRLSKGEGRRSAVELRCETCGKGYKHSSCLTKHLWEHTPEWSYTSKLLISKHQQVQLLEAASVLVNMNQDGPESSHSSDSPAASSDPTSSPDPDPALSTMSLSSPETTPPPGGRELHGRKAPPSHLDRTHRFSSASNASSALSASYNSTSTAATAVTSPGFSESAPQGRPYMSHYRQWSTSSATTNPTASSSHTVGAISRGMDSISGGGSSGNVVSGIDEEKEDDDSTSADLAAAVGLLSCSYGTPKTGPVMLPPDVPPVPPLPAQYLSGSGPGTSQYAGSISNSFSHFTNSQSAPRRPPVSPIEQKVFPVGAVSTGAPARKLRLDADRDVEMGDHEVMKMEMEDDDEWNGTSRIVDERAMSDDEGMFGQMEE</sequence>
<dbReference type="PROSITE" id="PS00028">
    <property type="entry name" value="ZINC_FINGER_C2H2_1"/>
    <property type="match status" value="1"/>
</dbReference>